<accession>A0ABY0TIY9</accession>
<proteinExistence type="predicted"/>
<reference evidence="1 2" key="1">
    <citation type="submission" date="2016-10" db="EMBL/GenBank/DDBJ databases">
        <authorList>
            <person name="Varghese N."/>
            <person name="Submissions S."/>
        </authorList>
    </citation>
    <scope>NUCLEOTIDE SEQUENCE [LARGE SCALE GENOMIC DNA]</scope>
    <source>
        <strain evidence="1 2">Nl1</strain>
    </source>
</reference>
<dbReference type="Proteomes" id="UP000183471">
    <property type="component" value="Unassembled WGS sequence"/>
</dbReference>
<protein>
    <submittedName>
        <fullName evidence="1">Uncharacterized protein</fullName>
    </submittedName>
</protein>
<evidence type="ECO:0000313" key="1">
    <source>
        <dbReference type="EMBL" id="SDQ91124.1"/>
    </source>
</evidence>
<evidence type="ECO:0000313" key="2">
    <source>
        <dbReference type="Proteomes" id="UP000183471"/>
    </source>
</evidence>
<dbReference type="EMBL" id="FNKY01000001">
    <property type="protein sequence ID" value="SDQ91124.1"/>
    <property type="molecule type" value="Genomic_DNA"/>
</dbReference>
<comment type="caution">
    <text evidence="1">The sequence shown here is derived from an EMBL/GenBank/DDBJ whole genome shotgun (WGS) entry which is preliminary data.</text>
</comment>
<keyword evidence="2" id="KW-1185">Reference proteome</keyword>
<sequence length="35" mass="4031">MVLEDNEDDALLAEIEALIRRHGADALAEEFLRYE</sequence>
<gene>
    <name evidence="1" type="ORF">SAMN05216402_2790</name>
</gene>
<organism evidence="1 2">
    <name type="scientific">Nitrosospira multiformis</name>
    <dbReference type="NCBI Taxonomy" id="1231"/>
    <lineage>
        <taxon>Bacteria</taxon>
        <taxon>Pseudomonadati</taxon>
        <taxon>Pseudomonadota</taxon>
        <taxon>Betaproteobacteria</taxon>
        <taxon>Nitrosomonadales</taxon>
        <taxon>Nitrosomonadaceae</taxon>
        <taxon>Nitrosospira</taxon>
    </lineage>
</organism>
<name>A0ABY0TIY9_9PROT</name>